<comment type="caution">
    <text evidence="1">The sequence shown here is derived from an EMBL/GenBank/DDBJ whole genome shotgun (WGS) entry which is preliminary data.</text>
</comment>
<gene>
    <name evidence="1" type="ORF">CK203_041356</name>
</gene>
<reference evidence="1 2" key="1">
    <citation type="journal article" date="2018" name="PLoS Genet.">
        <title>Population sequencing reveals clonal diversity and ancestral inbreeding in the grapevine cultivar Chardonnay.</title>
        <authorList>
            <person name="Roach M.J."/>
            <person name="Johnson D.L."/>
            <person name="Bohlmann J."/>
            <person name="van Vuuren H.J."/>
            <person name="Jones S.J."/>
            <person name="Pretorius I.S."/>
            <person name="Schmidt S.A."/>
            <person name="Borneman A.R."/>
        </authorList>
    </citation>
    <scope>NUCLEOTIDE SEQUENCE [LARGE SCALE GENOMIC DNA]</scope>
    <source>
        <strain evidence="2">cv. Chardonnay</strain>
        <tissue evidence="1">Leaf</tissue>
    </source>
</reference>
<sequence>MDCVAPCAPKRRLLEGASPAFKRGTGGWCHATAPSQLCSLFALSSSKEAWVADF</sequence>
<name>A0A438H6D4_VITVI</name>
<evidence type="ECO:0000313" key="1">
    <source>
        <dbReference type="EMBL" id="RVW79861.1"/>
    </source>
</evidence>
<dbReference type="AlphaFoldDB" id="A0A438H6D4"/>
<organism evidence="1 2">
    <name type="scientific">Vitis vinifera</name>
    <name type="common">Grape</name>
    <dbReference type="NCBI Taxonomy" id="29760"/>
    <lineage>
        <taxon>Eukaryota</taxon>
        <taxon>Viridiplantae</taxon>
        <taxon>Streptophyta</taxon>
        <taxon>Embryophyta</taxon>
        <taxon>Tracheophyta</taxon>
        <taxon>Spermatophyta</taxon>
        <taxon>Magnoliopsida</taxon>
        <taxon>eudicotyledons</taxon>
        <taxon>Gunneridae</taxon>
        <taxon>Pentapetalae</taxon>
        <taxon>rosids</taxon>
        <taxon>Vitales</taxon>
        <taxon>Vitaceae</taxon>
        <taxon>Viteae</taxon>
        <taxon>Vitis</taxon>
    </lineage>
</organism>
<protein>
    <submittedName>
        <fullName evidence="1">Uncharacterized protein</fullName>
    </submittedName>
</protein>
<evidence type="ECO:0000313" key="2">
    <source>
        <dbReference type="Proteomes" id="UP000288805"/>
    </source>
</evidence>
<dbReference type="EMBL" id="QGNW01000273">
    <property type="protein sequence ID" value="RVW79861.1"/>
    <property type="molecule type" value="Genomic_DNA"/>
</dbReference>
<proteinExistence type="predicted"/>
<dbReference type="Proteomes" id="UP000288805">
    <property type="component" value="Unassembled WGS sequence"/>
</dbReference>
<accession>A0A438H6D4</accession>